<gene>
    <name evidence="2" type="ORF">PVAG01_04591</name>
</gene>
<dbReference type="Pfam" id="PF01636">
    <property type="entry name" value="APH"/>
    <property type="match status" value="1"/>
</dbReference>
<proteinExistence type="predicted"/>
<dbReference type="EMBL" id="JBFCZG010000004">
    <property type="protein sequence ID" value="KAL3422844.1"/>
    <property type="molecule type" value="Genomic_DNA"/>
</dbReference>
<dbReference type="Gene3D" id="3.90.1200.10">
    <property type="match status" value="1"/>
</dbReference>
<feature type="domain" description="Aminoglycoside phosphotransferase" evidence="1">
    <location>
        <begin position="49"/>
        <end position="318"/>
    </location>
</feature>
<accession>A0ABR4PHQ9</accession>
<protein>
    <recommendedName>
        <fullName evidence="1">Aminoglycoside phosphotransferase domain-containing protein</fullName>
    </recommendedName>
</protein>
<evidence type="ECO:0000313" key="3">
    <source>
        <dbReference type="Proteomes" id="UP001629113"/>
    </source>
</evidence>
<organism evidence="2 3">
    <name type="scientific">Phlyctema vagabunda</name>
    <dbReference type="NCBI Taxonomy" id="108571"/>
    <lineage>
        <taxon>Eukaryota</taxon>
        <taxon>Fungi</taxon>
        <taxon>Dikarya</taxon>
        <taxon>Ascomycota</taxon>
        <taxon>Pezizomycotina</taxon>
        <taxon>Leotiomycetes</taxon>
        <taxon>Helotiales</taxon>
        <taxon>Dermateaceae</taxon>
        <taxon>Phlyctema</taxon>
    </lineage>
</organism>
<comment type="caution">
    <text evidence="2">The sequence shown here is derived from an EMBL/GenBank/DDBJ whole genome shotgun (WGS) entry which is preliminary data.</text>
</comment>
<dbReference type="InterPro" id="IPR002575">
    <property type="entry name" value="Aminoglycoside_PTrfase"/>
</dbReference>
<keyword evidence="3" id="KW-1185">Reference proteome</keyword>
<sequence>MDCVLGREYNESSRLTERYLKFDLQQLIQVAVTALSNEGARYCTEVLKCKEGLNNKAYLLRMDNGSEVFAKLPNPCAGPAFYTTASEVATRQFLRDALGLPIPRVLSWSADRNNPIGAEYILEEQAQGMPLGRLWKDWDEWPMEPRYDIIAQVVEIESKLASTKFAKAACIYFREDFPNGDSLVTVPPLPLLEGFTLGPLLESGMWRGARTNMDMSRGPYNRPHDFVEAMAKNELKFVQEHASPRMNYARSLTKPETPKEMLELLDQYLRLAPAMIPRLSTEDTHSSTIWHPDLHLDNVFVDPESKKITNVIDWQKAAALPFFYQCGVPAMFKHQGPVSNDMNIWPRRPDNYSSLEKEEKEKIDNLIRSECLHKYYLAITHNKNPRHWAALQLQDDLQTQPIRLVQNIWEDSDMFFLRRALINITNAWDDLCPGAGPCPVRFNEQEMALQIHEEENRGYISEILTVFRKNWGLPPDGSVESARFDEIRTELQQMRDAFVDAADNEEDRLLAGRLWPFQDM</sequence>
<reference evidence="2 3" key="1">
    <citation type="submission" date="2024-06" db="EMBL/GenBank/DDBJ databases">
        <title>Complete genome of Phlyctema vagabunda strain 19-DSS-EL-015.</title>
        <authorList>
            <person name="Fiorenzani C."/>
        </authorList>
    </citation>
    <scope>NUCLEOTIDE SEQUENCE [LARGE SCALE GENOMIC DNA]</scope>
    <source>
        <strain evidence="2 3">19-DSS-EL-015</strain>
    </source>
</reference>
<dbReference type="Proteomes" id="UP001629113">
    <property type="component" value="Unassembled WGS sequence"/>
</dbReference>
<evidence type="ECO:0000313" key="2">
    <source>
        <dbReference type="EMBL" id="KAL3422844.1"/>
    </source>
</evidence>
<dbReference type="PANTHER" id="PTHR36091:SF2">
    <property type="entry name" value="AMINOGLYCOSIDE PHOSPHOTRANSFERASE DOMAIN-CONTAINING PROTEIN"/>
    <property type="match status" value="1"/>
</dbReference>
<name>A0ABR4PHQ9_9HELO</name>
<dbReference type="InterPro" id="IPR011009">
    <property type="entry name" value="Kinase-like_dom_sf"/>
</dbReference>
<evidence type="ECO:0000259" key="1">
    <source>
        <dbReference type="Pfam" id="PF01636"/>
    </source>
</evidence>
<dbReference type="SUPFAM" id="SSF56112">
    <property type="entry name" value="Protein kinase-like (PK-like)"/>
    <property type="match status" value="1"/>
</dbReference>
<dbReference type="PANTHER" id="PTHR36091">
    <property type="entry name" value="ALTERED INHERITANCE OF MITOCHONDRIA PROTEIN 9, MITOCHONDRIAL"/>
    <property type="match status" value="1"/>
</dbReference>
<dbReference type="InterPro" id="IPR051035">
    <property type="entry name" value="Mito_inheritance_9"/>
</dbReference>